<feature type="region of interest" description="Disordered" evidence="2">
    <location>
        <begin position="188"/>
        <end position="212"/>
    </location>
</feature>
<dbReference type="EMBL" id="JBFMKM010000010">
    <property type="protein sequence ID" value="KAL1303390.1"/>
    <property type="molecule type" value="Genomic_DNA"/>
</dbReference>
<dbReference type="PANTHER" id="PTHR43674">
    <property type="entry name" value="NITRILASE C965.09-RELATED"/>
    <property type="match status" value="1"/>
</dbReference>
<dbReference type="SUPFAM" id="SSF56317">
    <property type="entry name" value="Carbon-nitrogen hydrolase"/>
    <property type="match status" value="1"/>
</dbReference>
<gene>
    <name evidence="4" type="ORF">AAFC00_006783</name>
</gene>
<dbReference type="GeneID" id="95980482"/>
<dbReference type="InterPro" id="IPR050345">
    <property type="entry name" value="Aliph_Amidase/BUP"/>
</dbReference>
<sequence>MARKLTVAAAQVGAINRDTPRKEVMTRLLSLLDQAAAQKVQLLVYPECTFTTFFPRHLIEPGDDLESFFEETNDSATDLDSVARGPDTSALFGRAVEHGIDIVVGFAERCVSEDENKGKGYNTSVYFCASENRVIAKYRKVHLPGTVEPFTEPDAVNQLEKRYFTPGDLGFKAFRAPGLLGRTATADEGSGVWRKGTPGVPEGEISRRKDQGKGDPVLGMLICNDRRWPEAWRVYALQGAELIVFGYNTGANLPALWGSRKPLTPAQAEAQALHHHTLVQTSSSYTNSLFSISAARCGRDDADARYDLIAGSMIVNPQGYVVAEAQTKGDEIVVARIDLEECRQGREKTFDFERHRRVEHYELLVQRTGCVEPPLL</sequence>
<accession>A0ABR3PB50</accession>
<evidence type="ECO:0000256" key="1">
    <source>
        <dbReference type="ARBA" id="ARBA00022801"/>
    </source>
</evidence>
<dbReference type="InterPro" id="IPR036526">
    <property type="entry name" value="C-N_Hydrolase_sf"/>
</dbReference>
<protein>
    <recommendedName>
        <fullName evidence="3">CN hydrolase domain-containing protein</fullName>
    </recommendedName>
</protein>
<name>A0ABR3PB50_9PEZI</name>
<keyword evidence="5" id="KW-1185">Reference proteome</keyword>
<dbReference type="PANTHER" id="PTHR43674:SF12">
    <property type="entry name" value="NITRILASE C965.09-RELATED"/>
    <property type="match status" value="1"/>
</dbReference>
<evidence type="ECO:0000259" key="3">
    <source>
        <dbReference type="PROSITE" id="PS50263"/>
    </source>
</evidence>
<evidence type="ECO:0000313" key="5">
    <source>
        <dbReference type="Proteomes" id="UP001562354"/>
    </source>
</evidence>
<evidence type="ECO:0000256" key="2">
    <source>
        <dbReference type="SAM" id="MobiDB-lite"/>
    </source>
</evidence>
<dbReference type="PROSITE" id="PS50263">
    <property type="entry name" value="CN_HYDROLASE"/>
    <property type="match status" value="1"/>
</dbReference>
<dbReference type="Pfam" id="PF00795">
    <property type="entry name" value="CN_hydrolase"/>
    <property type="match status" value="1"/>
</dbReference>
<dbReference type="Proteomes" id="UP001562354">
    <property type="component" value="Unassembled WGS sequence"/>
</dbReference>
<evidence type="ECO:0000313" key="4">
    <source>
        <dbReference type="EMBL" id="KAL1303390.1"/>
    </source>
</evidence>
<keyword evidence="1" id="KW-0378">Hydrolase</keyword>
<comment type="caution">
    <text evidence="4">The sequence shown here is derived from an EMBL/GenBank/DDBJ whole genome shotgun (WGS) entry which is preliminary data.</text>
</comment>
<dbReference type="RefSeq" id="XP_069199665.1">
    <property type="nucleotide sequence ID" value="XM_069346788.1"/>
</dbReference>
<dbReference type="InterPro" id="IPR003010">
    <property type="entry name" value="C-N_Hydrolase"/>
</dbReference>
<proteinExistence type="predicted"/>
<organism evidence="4 5">
    <name type="scientific">Neodothiora populina</name>
    <dbReference type="NCBI Taxonomy" id="2781224"/>
    <lineage>
        <taxon>Eukaryota</taxon>
        <taxon>Fungi</taxon>
        <taxon>Dikarya</taxon>
        <taxon>Ascomycota</taxon>
        <taxon>Pezizomycotina</taxon>
        <taxon>Dothideomycetes</taxon>
        <taxon>Dothideomycetidae</taxon>
        <taxon>Dothideales</taxon>
        <taxon>Dothioraceae</taxon>
        <taxon>Neodothiora</taxon>
    </lineage>
</organism>
<dbReference type="Gene3D" id="3.60.110.10">
    <property type="entry name" value="Carbon-nitrogen hydrolase"/>
    <property type="match status" value="1"/>
</dbReference>
<feature type="domain" description="CN hydrolase" evidence="3">
    <location>
        <begin position="10"/>
        <end position="339"/>
    </location>
</feature>
<reference evidence="4 5" key="1">
    <citation type="submission" date="2024-07" db="EMBL/GenBank/DDBJ databases">
        <title>Draft sequence of the Neodothiora populina.</title>
        <authorList>
            <person name="Drown D.D."/>
            <person name="Schuette U.S."/>
            <person name="Buechlein A.B."/>
            <person name="Rusch D.R."/>
            <person name="Winton L.W."/>
            <person name="Adams G.A."/>
        </authorList>
    </citation>
    <scope>NUCLEOTIDE SEQUENCE [LARGE SCALE GENOMIC DNA]</scope>
    <source>
        <strain evidence="4 5">CPC 39397</strain>
    </source>
</reference>